<dbReference type="PRINTS" id="PR00411">
    <property type="entry name" value="PNDRDTASEI"/>
</dbReference>
<dbReference type="SUPFAM" id="SSF55424">
    <property type="entry name" value="FAD/NAD-linked reductases, dimerisation (C-terminal) domain"/>
    <property type="match status" value="1"/>
</dbReference>
<dbReference type="KEGG" id="alq:C7Y71_001015"/>
<evidence type="ECO:0000256" key="10">
    <source>
        <dbReference type="ARBA" id="ARBA00023157"/>
    </source>
</evidence>
<dbReference type="GO" id="GO:0050660">
    <property type="term" value="F:flavin adenine dinucleotide binding"/>
    <property type="evidence" value="ECO:0007669"/>
    <property type="project" value="InterPro"/>
</dbReference>
<evidence type="ECO:0000256" key="11">
    <source>
        <dbReference type="ARBA" id="ARBA00023284"/>
    </source>
</evidence>
<dbReference type="PANTHER" id="PTHR22912">
    <property type="entry name" value="DISULFIDE OXIDOREDUCTASE"/>
    <property type="match status" value="1"/>
</dbReference>
<dbReference type="RefSeq" id="WP_111897906.1">
    <property type="nucleotide sequence ID" value="NZ_CP033459.1"/>
</dbReference>
<dbReference type="InterPro" id="IPR050151">
    <property type="entry name" value="Class-I_Pyr_Nuc-Dis_Oxidored"/>
</dbReference>
<evidence type="ECO:0000256" key="2">
    <source>
        <dbReference type="ARBA" id="ARBA00007532"/>
    </source>
</evidence>
<evidence type="ECO:0000256" key="13">
    <source>
        <dbReference type="PIRSR" id="PIRSR000350-2"/>
    </source>
</evidence>
<feature type="disulfide bond" description="Redox-active" evidence="15">
    <location>
        <begin position="39"/>
        <end position="44"/>
    </location>
</feature>
<feature type="domain" description="Pyridine nucleotide-disulphide oxidoreductase dimerisation" evidence="17">
    <location>
        <begin position="342"/>
        <end position="447"/>
    </location>
</feature>
<keyword evidence="14" id="KW-0547">Nucleotide-binding</keyword>
<dbReference type="InterPro" id="IPR023753">
    <property type="entry name" value="FAD/NAD-binding_dom"/>
</dbReference>
<evidence type="ECO:0000256" key="15">
    <source>
        <dbReference type="PIRSR" id="PIRSR000350-4"/>
    </source>
</evidence>
<dbReference type="GO" id="GO:0005737">
    <property type="term" value="C:cytoplasm"/>
    <property type="evidence" value="ECO:0007669"/>
    <property type="project" value="UniProtKB-SubCell"/>
</dbReference>
<evidence type="ECO:0000256" key="7">
    <source>
        <dbReference type="ARBA" id="ARBA00022827"/>
    </source>
</evidence>
<evidence type="ECO:0000259" key="18">
    <source>
        <dbReference type="Pfam" id="PF07992"/>
    </source>
</evidence>
<evidence type="ECO:0000259" key="17">
    <source>
        <dbReference type="Pfam" id="PF02852"/>
    </source>
</evidence>
<sequence>MTDLIIIGAGPGGYETAVRAAKLGLQVTIVESKHLGGTCLNEGCIPTKCLCHSAEMLDEIRGASSLGINAENITFNLEVAIERKNQVVAQLTSGVAGLMKSPGITLVNGKASFKDKNTVCVTKPDGSVEELSAKHIIIATGSVSKFLPIEGAHSENVVTSTELLDMTSLPKRLCVIGGGVIGLEFASIFNSFGSEVTVVEFCKEVLPNLDKDIAKRLRTSLKKRGISFHVDAAVTAVKTLEDGSSEVCFTEKGKEASVNADCVLMAVGRAANLESLNLDEVGISYTRRGIEVNADMQTNIPEIYAIGDINGICPLAHAATFQGYRAIDHILGNESEINLEIIPSAVFTVPELASVGRSEEQLKDADIDYKSHKYFYRANGKALSLGADEGLVKILADENGKVLGAQILGAHASDLIHEVTLLMSNGGTLEDIAKTVHAHPTLSELVLAAAES</sequence>
<feature type="active site" description="Proton acceptor" evidence="13">
    <location>
        <position position="439"/>
    </location>
</feature>
<evidence type="ECO:0000256" key="12">
    <source>
        <dbReference type="ARBA" id="ARBA00049187"/>
    </source>
</evidence>
<evidence type="ECO:0000256" key="9">
    <source>
        <dbReference type="ARBA" id="ARBA00023027"/>
    </source>
</evidence>
<accession>A0A5P8E489</accession>
<dbReference type="InterPro" id="IPR016156">
    <property type="entry name" value="FAD/NAD-linked_Rdtase_dimer_sf"/>
</dbReference>
<dbReference type="Gene3D" id="3.50.50.60">
    <property type="entry name" value="FAD/NAD(P)-binding domain"/>
    <property type="match status" value="2"/>
</dbReference>
<feature type="binding site" evidence="14">
    <location>
        <begin position="177"/>
        <end position="184"/>
    </location>
    <ligand>
        <name>NAD(+)</name>
        <dbReference type="ChEBI" id="CHEBI:57540"/>
    </ligand>
</feature>
<dbReference type="GO" id="GO:0004148">
    <property type="term" value="F:dihydrolipoyl dehydrogenase (NADH) activity"/>
    <property type="evidence" value="ECO:0007669"/>
    <property type="project" value="UniProtKB-EC"/>
</dbReference>
<evidence type="ECO:0000256" key="1">
    <source>
        <dbReference type="ARBA" id="ARBA00004496"/>
    </source>
</evidence>
<organism evidence="19 20">
    <name type="scientific">Pseudoprevotella muciniphila</name>
    <dbReference type="NCBI Taxonomy" id="2133944"/>
    <lineage>
        <taxon>Bacteria</taxon>
        <taxon>Pseudomonadati</taxon>
        <taxon>Bacteroidota</taxon>
        <taxon>Bacteroidia</taxon>
        <taxon>Bacteroidales</taxon>
        <taxon>Prevotellaceae</taxon>
        <taxon>Pseudoprevotella</taxon>
    </lineage>
</organism>
<feature type="binding site" evidence="14">
    <location>
        <position position="308"/>
    </location>
    <ligand>
        <name>FAD</name>
        <dbReference type="ChEBI" id="CHEBI:57692"/>
    </ligand>
</feature>
<feature type="domain" description="FAD/NAD(P)-binding" evidence="18">
    <location>
        <begin position="3"/>
        <end position="323"/>
    </location>
</feature>
<keyword evidence="7 14" id="KW-0274">FAD</keyword>
<keyword evidence="11 16" id="KW-0676">Redox-active center</keyword>
<dbReference type="SUPFAM" id="SSF51905">
    <property type="entry name" value="FAD/NAD(P)-binding domain"/>
    <property type="match status" value="1"/>
</dbReference>
<comment type="subcellular location">
    <subcellularLocation>
        <location evidence="1">Cytoplasm</location>
    </subcellularLocation>
</comment>
<dbReference type="Proteomes" id="UP000249375">
    <property type="component" value="Chromosome"/>
</dbReference>
<dbReference type="InterPro" id="IPR004099">
    <property type="entry name" value="Pyr_nucl-diS_OxRdtase_dimer"/>
</dbReference>
<comment type="miscellaneous">
    <text evidence="16">The active site is a redox-active disulfide bond.</text>
</comment>
<dbReference type="InterPro" id="IPR036188">
    <property type="entry name" value="FAD/NAD-bd_sf"/>
</dbReference>
<dbReference type="InterPro" id="IPR006258">
    <property type="entry name" value="Lipoamide_DH"/>
</dbReference>
<protein>
    <recommendedName>
        <fullName evidence="4 16">Dihydrolipoyl dehydrogenase</fullName>
        <ecNumber evidence="3 16">1.8.1.4</ecNumber>
    </recommendedName>
</protein>
<evidence type="ECO:0000256" key="8">
    <source>
        <dbReference type="ARBA" id="ARBA00023002"/>
    </source>
</evidence>
<evidence type="ECO:0000256" key="6">
    <source>
        <dbReference type="ARBA" id="ARBA00022630"/>
    </source>
</evidence>
<dbReference type="PRINTS" id="PR00368">
    <property type="entry name" value="FADPNR"/>
</dbReference>
<evidence type="ECO:0000313" key="20">
    <source>
        <dbReference type="Proteomes" id="UP000249375"/>
    </source>
</evidence>
<dbReference type="NCBIfam" id="TIGR01350">
    <property type="entry name" value="lipoamide_DH"/>
    <property type="match status" value="1"/>
</dbReference>
<evidence type="ECO:0000256" key="16">
    <source>
        <dbReference type="RuleBase" id="RU003692"/>
    </source>
</evidence>
<name>A0A5P8E489_9BACT</name>
<dbReference type="PROSITE" id="PS00076">
    <property type="entry name" value="PYRIDINE_REDOX_1"/>
    <property type="match status" value="1"/>
</dbReference>
<feature type="binding site" evidence="14">
    <location>
        <begin position="140"/>
        <end position="142"/>
    </location>
    <ligand>
        <name>FAD</name>
        <dbReference type="ChEBI" id="CHEBI:57692"/>
    </ligand>
</feature>
<keyword evidence="8 16" id="KW-0560">Oxidoreductase</keyword>
<dbReference type="OrthoDB" id="9800167at2"/>
<dbReference type="FunFam" id="3.30.390.30:FF:000001">
    <property type="entry name" value="Dihydrolipoyl dehydrogenase"/>
    <property type="match status" value="1"/>
</dbReference>
<evidence type="ECO:0000256" key="3">
    <source>
        <dbReference type="ARBA" id="ARBA00012608"/>
    </source>
</evidence>
<reference evidence="19 20" key="1">
    <citation type="submission" date="2018-11" db="EMBL/GenBank/DDBJ databases">
        <authorList>
            <person name="Na S.W."/>
            <person name="Baik M."/>
        </authorList>
    </citation>
    <scope>NUCLEOTIDE SEQUENCE [LARGE SCALE GENOMIC DNA]</scope>
    <source>
        <strain evidence="19 20">E39</strain>
    </source>
</reference>
<comment type="similarity">
    <text evidence="2 16">Belongs to the class-I pyridine nucleotide-disulfide oxidoreductase family.</text>
</comment>
<dbReference type="PIRSF" id="PIRSF000350">
    <property type="entry name" value="Mercury_reductase_MerA"/>
    <property type="match status" value="1"/>
</dbReference>
<dbReference type="Pfam" id="PF02852">
    <property type="entry name" value="Pyr_redox_dim"/>
    <property type="match status" value="1"/>
</dbReference>
<keyword evidence="6 16" id="KW-0285">Flavoprotein</keyword>
<dbReference type="GO" id="GO:0006103">
    <property type="term" value="P:2-oxoglutarate metabolic process"/>
    <property type="evidence" value="ECO:0007669"/>
    <property type="project" value="TreeGrafter"/>
</dbReference>
<dbReference type="EMBL" id="CP033459">
    <property type="protein sequence ID" value="QFQ11718.1"/>
    <property type="molecule type" value="Genomic_DNA"/>
</dbReference>
<keyword evidence="9 14" id="KW-0520">NAD</keyword>
<gene>
    <name evidence="19" type="primary">lpdA</name>
    <name evidence="19" type="ORF">C7Y71_001015</name>
</gene>
<keyword evidence="10" id="KW-1015">Disulfide bond</keyword>
<dbReference type="Pfam" id="PF07992">
    <property type="entry name" value="Pyr_redox_2"/>
    <property type="match status" value="1"/>
</dbReference>
<feature type="binding site" evidence="14">
    <location>
        <position position="268"/>
    </location>
    <ligand>
        <name>NAD(+)</name>
        <dbReference type="ChEBI" id="CHEBI:57540"/>
    </ligand>
</feature>
<evidence type="ECO:0000313" key="19">
    <source>
        <dbReference type="EMBL" id="QFQ11718.1"/>
    </source>
</evidence>
<evidence type="ECO:0000256" key="14">
    <source>
        <dbReference type="PIRSR" id="PIRSR000350-3"/>
    </source>
</evidence>
<evidence type="ECO:0000256" key="5">
    <source>
        <dbReference type="ARBA" id="ARBA00022490"/>
    </source>
</evidence>
<keyword evidence="20" id="KW-1185">Reference proteome</keyword>
<proteinExistence type="inferred from homology"/>
<keyword evidence="5" id="KW-0963">Cytoplasm</keyword>
<dbReference type="InterPro" id="IPR001100">
    <property type="entry name" value="Pyr_nuc-diS_OxRdtase"/>
</dbReference>
<dbReference type="Gene3D" id="3.30.390.30">
    <property type="match status" value="1"/>
</dbReference>
<dbReference type="InterPro" id="IPR012999">
    <property type="entry name" value="Pyr_OxRdtase_I_AS"/>
</dbReference>
<dbReference type="AlphaFoldDB" id="A0A5P8E489"/>
<dbReference type="EC" id="1.8.1.4" evidence="3 16"/>
<evidence type="ECO:0000256" key="4">
    <source>
        <dbReference type="ARBA" id="ARBA00016961"/>
    </source>
</evidence>
<feature type="binding site" evidence="14">
    <location>
        <position position="200"/>
    </location>
    <ligand>
        <name>NAD(+)</name>
        <dbReference type="ChEBI" id="CHEBI:57540"/>
    </ligand>
</feature>
<dbReference type="PANTHER" id="PTHR22912:SF217">
    <property type="entry name" value="DIHYDROLIPOYL DEHYDROGENASE"/>
    <property type="match status" value="1"/>
</dbReference>
<comment type="cofactor">
    <cofactor evidence="14 16">
        <name>FAD</name>
        <dbReference type="ChEBI" id="CHEBI:57692"/>
    </cofactor>
    <text evidence="14 16">Binds 1 FAD per subunit.</text>
</comment>
<comment type="catalytic activity">
    <reaction evidence="12 16">
        <text>N(6)-[(R)-dihydrolipoyl]-L-lysyl-[protein] + NAD(+) = N(6)-[(R)-lipoyl]-L-lysyl-[protein] + NADH + H(+)</text>
        <dbReference type="Rhea" id="RHEA:15045"/>
        <dbReference type="Rhea" id="RHEA-COMP:10474"/>
        <dbReference type="Rhea" id="RHEA-COMP:10475"/>
        <dbReference type="ChEBI" id="CHEBI:15378"/>
        <dbReference type="ChEBI" id="CHEBI:57540"/>
        <dbReference type="ChEBI" id="CHEBI:57945"/>
        <dbReference type="ChEBI" id="CHEBI:83099"/>
        <dbReference type="ChEBI" id="CHEBI:83100"/>
        <dbReference type="EC" id="1.8.1.4"/>
    </reaction>
</comment>
<feature type="binding site" evidence="14">
    <location>
        <position position="48"/>
    </location>
    <ligand>
        <name>FAD</name>
        <dbReference type="ChEBI" id="CHEBI:57692"/>
    </ligand>
</feature>